<sequence>MSWRFRRSFTVVPGLKLNLSKRGLSASIGSAPFTMNIGQEGLTETLSIPGTGLSYRHHESVSPNIPPSNPIPIYPSEQQPSFVNPAPIEQVHSASTELLTSETLKDLKRLIQNASQQRDEISRDLDNALTEKVEAVDRYEKWEKGFFFKRLLKNAFEKRKADAETATAKVSELEEQLRLSTIATHIEIAKEQADFYYRLKDEFAALCECGSIWDVKTRQATDKFHDRTTANLRVGRELVKFNLGKCDLIQWDEKVPHIQNAKGGSFYLYPGFILYRTAREAFSAIEYHDVQGEASMLAFQEEDPVPSDSKIIGQTWAKSNKDGSRDRRFANNYQIPIAEYAQVSLKSDSGLWEEFHFSNPQRVINFINELNRFTTSFEAVSKQ</sequence>
<dbReference type="Proteomes" id="UP000292958">
    <property type="component" value="Unassembled WGS sequence"/>
</dbReference>
<reference evidence="3 4" key="1">
    <citation type="submission" date="2019-02" db="EMBL/GenBank/DDBJ databases">
        <title>Genomic Encyclopedia of Archaeal and Bacterial Type Strains, Phase II (KMG-II): from individual species to whole genera.</title>
        <authorList>
            <person name="Goeker M."/>
        </authorList>
    </citation>
    <scope>NUCLEOTIDE SEQUENCE [LARGE SCALE GENOMIC DNA]</scope>
    <source>
        <strain evidence="3 4">DSM 18101</strain>
    </source>
</reference>
<feature type="domain" description="DUF4236" evidence="2">
    <location>
        <begin position="3"/>
        <end position="56"/>
    </location>
</feature>
<dbReference type="OrthoDB" id="123553at2"/>
<dbReference type="AlphaFoldDB" id="A0A4Q7Y043"/>
<name>A0A4Q7Y043_9BACT</name>
<evidence type="ECO:0000259" key="2">
    <source>
        <dbReference type="Pfam" id="PF14020"/>
    </source>
</evidence>
<protein>
    <submittedName>
        <fullName evidence="3">Uncharacterized protein DUF4236</fullName>
    </submittedName>
</protein>
<accession>A0A4Q7Y043</accession>
<proteinExistence type="predicted"/>
<gene>
    <name evidence="3" type="ORF">BDD14_6482</name>
</gene>
<evidence type="ECO:0000256" key="1">
    <source>
        <dbReference type="SAM" id="Coils"/>
    </source>
</evidence>
<dbReference type="InterPro" id="IPR025330">
    <property type="entry name" value="DUF4236"/>
</dbReference>
<evidence type="ECO:0000313" key="4">
    <source>
        <dbReference type="Proteomes" id="UP000292958"/>
    </source>
</evidence>
<keyword evidence="1" id="KW-0175">Coiled coil</keyword>
<organism evidence="3 4">
    <name type="scientific">Edaphobacter modestus</name>
    <dbReference type="NCBI Taxonomy" id="388466"/>
    <lineage>
        <taxon>Bacteria</taxon>
        <taxon>Pseudomonadati</taxon>
        <taxon>Acidobacteriota</taxon>
        <taxon>Terriglobia</taxon>
        <taxon>Terriglobales</taxon>
        <taxon>Acidobacteriaceae</taxon>
        <taxon>Edaphobacter</taxon>
    </lineage>
</organism>
<keyword evidence="4" id="KW-1185">Reference proteome</keyword>
<dbReference type="Pfam" id="PF14020">
    <property type="entry name" value="DUF4236"/>
    <property type="match status" value="1"/>
</dbReference>
<comment type="caution">
    <text evidence="3">The sequence shown here is derived from an EMBL/GenBank/DDBJ whole genome shotgun (WGS) entry which is preliminary data.</text>
</comment>
<dbReference type="EMBL" id="SHKW01000008">
    <property type="protein sequence ID" value="RZU28899.1"/>
    <property type="molecule type" value="Genomic_DNA"/>
</dbReference>
<feature type="coiled-coil region" evidence="1">
    <location>
        <begin position="104"/>
        <end position="131"/>
    </location>
</feature>
<dbReference type="RefSeq" id="WP_130425276.1">
    <property type="nucleotide sequence ID" value="NZ_SHKW01000008.1"/>
</dbReference>
<evidence type="ECO:0000313" key="3">
    <source>
        <dbReference type="EMBL" id="RZU28899.1"/>
    </source>
</evidence>